<dbReference type="GO" id="GO:0031625">
    <property type="term" value="F:ubiquitin protein ligase binding"/>
    <property type="evidence" value="ECO:0007669"/>
    <property type="project" value="TreeGrafter"/>
</dbReference>
<feature type="domain" description="MATH" evidence="8">
    <location>
        <begin position="250"/>
        <end position="368"/>
    </location>
</feature>
<dbReference type="SUPFAM" id="SSF57850">
    <property type="entry name" value="RING/U-box"/>
    <property type="match status" value="1"/>
</dbReference>
<dbReference type="InterPro" id="IPR037299">
    <property type="entry name" value="TRIM37_MATH"/>
</dbReference>
<dbReference type="InterPro" id="IPR008974">
    <property type="entry name" value="TRAF-like"/>
</dbReference>
<dbReference type="GO" id="GO:0005164">
    <property type="term" value="F:tumor necrosis factor receptor binding"/>
    <property type="evidence" value="ECO:0007669"/>
    <property type="project" value="TreeGrafter"/>
</dbReference>
<dbReference type="STRING" id="69004.A0A182QHM6"/>
<evidence type="ECO:0000256" key="4">
    <source>
        <dbReference type="ARBA" id="ARBA00022833"/>
    </source>
</evidence>
<keyword evidence="4" id="KW-0862">Zinc</keyword>
<evidence type="ECO:0000313" key="9">
    <source>
        <dbReference type="EnsemblMetazoa" id="AFAF010356-PA"/>
    </source>
</evidence>
<dbReference type="EnsemblMetazoa" id="AFAF010356-RA">
    <property type="protein sequence ID" value="AFAF010356-PA"/>
    <property type="gene ID" value="AFAF010356"/>
</dbReference>
<dbReference type="GO" id="GO:0051865">
    <property type="term" value="P:protein autoubiquitination"/>
    <property type="evidence" value="ECO:0007669"/>
    <property type="project" value="TreeGrafter"/>
</dbReference>
<reference evidence="9" key="2">
    <citation type="submission" date="2020-05" db="UniProtKB">
        <authorList>
            <consortium name="EnsemblMetazoa"/>
        </authorList>
    </citation>
    <scope>IDENTIFICATION</scope>
    <source>
        <strain evidence="9">FAR1</strain>
    </source>
</reference>
<dbReference type="AlphaFoldDB" id="A0A182QHM6"/>
<feature type="region of interest" description="Disordered" evidence="6">
    <location>
        <begin position="549"/>
        <end position="573"/>
    </location>
</feature>
<dbReference type="GO" id="GO:0061630">
    <property type="term" value="F:ubiquitin protein ligase activity"/>
    <property type="evidence" value="ECO:0007669"/>
    <property type="project" value="TreeGrafter"/>
</dbReference>
<evidence type="ECO:0000256" key="3">
    <source>
        <dbReference type="ARBA" id="ARBA00022771"/>
    </source>
</evidence>
<keyword evidence="2" id="KW-0963">Cytoplasm</keyword>
<dbReference type="CDD" id="cd16619">
    <property type="entry name" value="mRING-HC-C4C4_TRIM37_C-VIII"/>
    <property type="match status" value="1"/>
</dbReference>
<dbReference type="GO" id="GO:0070842">
    <property type="term" value="P:aggresome assembly"/>
    <property type="evidence" value="ECO:0007669"/>
    <property type="project" value="TreeGrafter"/>
</dbReference>
<dbReference type="GO" id="GO:0005778">
    <property type="term" value="C:peroxisomal membrane"/>
    <property type="evidence" value="ECO:0007669"/>
    <property type="project" value="TreeGrafter"/>
</dbReference>
<sequence length="595" mass="67810">MMASGSEDQRVQWLSETIQCLICLKHVEDPRLCPRCSKLFCCGCIRQWLQKADDLDGNPSCPNCKSPCGLDNFVKILEGSPLDACRAIVHDLSAPDPTGEGTTRSDPVGAEKIQQHLQKLLLKTKAVYIETDQRVTHELEKQRVFVKQSKDNLIKTINKIVQQELKDIHQQFNAEISKINAKDEIVTNKLHKHQFTLSSIQTTIHENSPEELVNKQADIEKSCATVSNNLKAISLDVEPYSYKSHLIPEASVWKFAVQKYSAVRRTNEVQYSEFVTDDIGSVWRLEIHPNGFEDAKNTSLSIFLQLYNGIEGQYHYSFELLGSSGNHYYEDESYFQLRKGWGQNHFIDLKSLQESFLVDDSIELKFSVRALNLIDKYEKMAKRADLLSTEVGELKKIAYPDCLTQVVTIRNVVEAIKSFACLYSDILIDDIGGRWRLQVYPGGNGECKGQFISIFLELCIGIPNKYEFTVALLHQNEKKVVRKTMEYCIQPTVPFGWKTFLGREELINNGYIQKDALSIRLTIKPPNAAQKLSYLRQYHTYAMESMQPARKDSVISNDSRPSTSQEPLESRMRKTSISFVKNLFTKSSSTDQQGN</sequence>
<dbReference type="GO" id="GO:0006513">
    <property type="term" value="P:protein monoubiquitination"/>
    <property type="evidence" value="ECO:0007669"/>
    <property type="project" value="TreeGrafter"/>
</dbReference>
<feature type="domain" description="MATH" evidence="8">
    <location>
        <begin position="402"/>
        <end position="523"/>
    </location>
</feature>
<dbReference type="PROSITE" id="PS50089">
    <property type="entry name" value="ZF_RING_2"/>
    <property type="match status" value="1"/>
</dbReference>
<keyword evidence="3 5" id="KW-0479">Metal-binding</keyword>
<dbReference type="PANTHER" id="PTHR36754">
    <property type="entry name" value="E3 UBIQUITIN-PROTEIN LIGASE TRIM37"/>
    <property type="match status" value="1"/>
</dbReference>
<evidence type="ECO:0008006" key="11">
    <source>
        <dbReference type="Google" id="ProtNLM"/>
    </source>
</evidence>
<evidence type="ECO:0000259" key="8">
    <source>
        <dbReference type="PROSITE" id="PS50144"/>
    </source>
</evidence>
<evidence type="ECO:0000256" key="1">
    <source>
        <dbReference type="ARBA" id="ARBA00004496"/>
    </source>
</evidence>
<dbReference type="SUPFAM" id="SSF49599">
    <property type="entry name" value="TRAF domain-like"/>
    <property type="match status" value="2"/>
</dbReference>
<feature type="compositionally biased region" description="Polar residues" evidence="6">
    <location>
        <begin position="554"/>
        <end position="567"/>
    </location>
</feature>
<dbReference type="VEuPathDB" id="VectorBase:AFAF010356"/>
<dbReference type="EMBL" id="AXCN02000133">
    <property type="status" value="NOT_ANNOTATED_CDS"/>
    <property type="molecule type" value="Genomic_DNA"/>
</dbReference>
<dbReference type="PANTHER" id="PTHR36754:SF2">
    <property type="entry name" value="E3 UBIQUITIN-PROTEIN LIGASE TRIM37"/>
    <property type="match status" value="1"/>
</dbReference>
<proteinExistence type="predicted"/>
<dbReference type="GO" id="GO:0016235">
    <property type="term" value="C:aggresome"/>
    <property type="evidence" value="ECO:0007669"/>
    <property type="project" value="TreeGrafter"/>
</dbReference>
<feature type="domain" description="RING-type" evidence="7">
    <location>
        <begin position="20"/>
        <end position="65"/>
    </location>
</feature>
<organism evidence="9 10">
    <name type="scientific">Anopheles farauti</name>
    <dbReference type="NCBI Taxonomy" id="69004"/>
    <lineage>
        <taxon>Eukaryota</taxon>
        <taxon>Metazoa</taxon>
        <taxon>Ecdysozoa</taxon>
        <taxon>Arthropoda</taxon>
        <taxon>Hexapoda</taxon>
        <taxon>Insecta</taxon>
        <taxon>Pterygota</taxon>
        <taxon>Neoptera</taxon>
        <taxon>Endopterygota</taxon>
        <taxon>Diptera</taxon>
        <taxon>Nematocera</taxon>
        <taxon>Culicoidea</taxon>
        <taxon>Culicidae</taxon>
        <taxon>Anophelinae</taxon>
        <taxon>Anopheles</taxon>
    </lineage>
</organism>
<dbReference type="CDD" id="cd03773">
    <property type="entry name" value="MATH_TRIM37"/>
    <property type="match status" value="1"/>
</dbReference>
<dbReference type="SMART" id="SM00061">
    <property type="entry name" value="MATH"/>
    <property type="match status" value="2"/>
</dbReference>
<evidence type="ECO:0000256" key="6">
    <source>
        <dbReference type="SAM" id="MobiDB-lite"/>
    </source>
</evidence>
<dbReference type="InterPro" id="IPR013083">
    <property type="entry name" value="Znf_RING/FYVE/PHD"/>
</dbReference>
<evidence type="ECO:0000313" key="10">
    <source>
        <dbReference type="Proteomes" id="UP000075886"/>
    </source>
</evidence>
<dbReference type="Pfam" id="PF22486">
    <property type="entry name" value="MATH_2"/>
    <property type="match status" value="2"/>
</dbReference>
<keyword evidence="3 5" id="KW-0863">Zinc-finger</keyword>
<name>A0A182QHM6_9DIPT</name>
<reference evidence="10" key="1">
    <citation type="submission" date="2014-01" db="EMBL/GenBank/DDBJ databases">
        <title>The Genome Sequence of Anopheles farauti FAR1 (V2).</title>
        <authorList>
            <consortium name="The Broad Institute Genomics Platform"/>
            <person name="Neafsey D.E."/>
            <person name="Besansky N."/>
            <person name="Howell P."/>
            <person name="Walton C."/>
            <person name="Young S.K."/>
            <person name="Zeng Q."/>
            <person name="Gargeya S."/>
            <person name="Fitzgerald M."/>
            <person name="Haas B."/>
            <person name="Abouelleil A."/>
            <person name="Allen A.W."/>
            <person name="Alvarado L."/>
            <person name="Arachchi H.M."/>
            <person name="Berlin A.M."/>
            <person name="Chapman S.B."/>
            <person name="Gainer-Dewar J."/>
            <person name="Goldberg J."/>
            <person name="Griggs A."/>
            <person name="Gujja S."/>
            <person name="Hansen M."/>
            <person name="Howarth C."/>
            <person name="Imamovic A."/>
            <person name="Ireland A."/>
            <person name="Larimer J."/>
            <person name="McCowan C."/>
            <person name="Murphy C."/>
            <person name="Pearson M."/>
            <person name="Poon T.W."/>
            <person name="Priest M."/>
            <person name="Roberts A."/>
            <person name="Saif S."/>
            <person name="Shea T."/>
            <person name="Sisk P."/>
            <person name="Sykes S."/>
            <person name="Wortman J."/>
            <person name="Nusbaum C."/>
            <person name="Birren B."/>
        </authorList>
    </citation>
    <scope>NUCLEOTIDE SEQUENCE [LARGE SCALE GENOMIC DNA]</scope>
    <source>
        <strain evidence="10">FAR1</strain>
    </source>
</reference>
<evidence type="ECO:0000259" key="7">
    <source>
        <dbReference type="PROSITE" id="PS50089"/>
    </source>
</evidence>
<dbReference type="InterPro" id="IPR001841">
    <property type="entry name" value="Znf_RING"/>
</dbReference>
<accession>A0A182QHM6</accession>
<evidence type="ECO:0000256" key="5">
    <source>
        <dbReference type="PROSITE-ProRule" id="PRU00175"/>
    </source>
</evidence>
<dbReference type="Proteomes" id="UP000075886">
    <property type="component" value="Unassembled WGS sequence"/>
</dbReference>
<dbReference type="PROSITE" id="PS50144">
    <property type="entry name" value="MATH"/>
    <property type="match status" value="2"/>
</dbReference>
<keyword evidence="10" id="KW-1185">Reference proteome</keyword>
<protein>
    <recommendedName>
        <fullName evidence="11">RING-type domain-containing protein</fullName>
    </recommendedName>
</protein>
<dbReference type="GO" id="GO:0008270">
    <property type="term" value="F:zinc ion binding"/>
    <property type="evidence" value="ECO:0007669"/>
    <property type="project" value="UniProtKB-KW"/>
</dbReference>
<evidence type="ECO:0000256" key="2">
    <source>
        <dbReference type="ARBA" id="ARBA00022490"/>
    </source>
</evidence>
<dbReference type="Gene3D" id="2.60.210.10">
    <property type="entry name" value="Apoptosis, Tumor Necrosis Factor Receptor Associated Protein 2, Chain A"/>
    <property type="match status" value="2"/>
</dbReference>
<dbReference type="InterPro" id="IPR053003">
    <property type="entry name" value="TRIM_RBCC_E3_ubiq-ligases"/>
</dbReference>
<comment type="subcellular location">
    <subcellularLocation>
        <location evidence="1">Cytoplasm</location>
    </subcellularLocation>
</comment>
<dbReference type="Gene3D" id="3.30.40.10">
    <property type="entry name" value="Zinc/RING finger domain, C3HC4 (zinc finger)"/>
    <property type="match status" value="1"/>
</dbReference>
<dbReference type="InterPro" id="IPR002083">
    <property type="entry name" value="MATH/TRAF_dom"/>
</dbReference>